<comment type="caution">
    <text evidence="1">The sequence shown here is derived from an EMBL/GenBank/DDBJ whole genome shotgun (WGS) entry which is preliminary data.</text>
</comment>
<dbReference type="EMBL" id="JABXWD010000033">
    <property type="protein sequence ID" value="MBV6340577.1"/>
    <property type="molecule type" value="Genomic_DNA"/>
</dbReference>
<accession>A0ABS6RVC2</accession>
<keyword evidence="2" id="KW-1185">Reference proteome</keyword>
<name>A0ABS6RVC2_9BACT</name>
<evidence type="ECO:0000313" key="1">
    <source>
        <dbReference type="EMBL" id="MBV6340577.1"/>
    </source>
</evidence>
<organism evidence="1 2">
    <name type="scientific">Candidatus Magnetobacterium casense</name>
    <dbReference type="NCBI Taxonomy" id="1455061"/>
    <lineage>
        <taxon>Bacteria</taxon>
        <taxon>Pseudomonadati</taxon>
        <taxon>Nitrospirota</taxon>
        <taxon>Thermodesulfovibrionia</taxon>
        <taxon>Thermodesulfovibrionales</taxon>
        <taxon>Candidatus Magnetobacteriaceae</taxon>
        <taxon>Candidatus Magnetobacterium</taxon>
    </lineage>
</organism>
<sequence>MEELVYLYKLASLGLSYPQEASWSSIENILSERERLFTGDILRMVNDFNEQFELGAIDDLRADYLNYFDMGGQISPYETEYLTEKISRKPFELADIAGFYRAFGLSVNESADNKELIDHISVELEFMALLTAKALYAMDSQSKEHEEIVLDAKEKFLRDHLARWGFFYCRQLESLEGGEIYKSLGRIVDAVLTLECERHGLDKTLFNKDLTREALSGVRCDTLSCGPLPGEI</sequence>
<dbReference type="InterPro" id="IPR050289">
    <property type="entry name" value="TorD/DmsD_chaperones"/>
</dbReference>
<proteinExistence type="predicted"/>
<dbReference type="PANTHER" id="PTHR34227:SF1">
    <property type="entry name" value="DIMETHYL SULFOXIDE REDUCTASE CHAPERONE-RELATED"/>
    <property type="match status" value="1"/>
</dbReference>
<dbReference type="PANTHER" id="PTHR34227">
    <property type="entry name" value="CHAPERONE PROTEIN YCDY"/>
    <property type="match status" value="1"/>
</dbReference>
<gene>
    <name evidence="1" type="ORF">HWQ67_03155</name>
</gene>
<dbReference type="Pfam" id="PF02613">
    <property type="entry name" value="Nitrate_red_del"/>
    <property type="match status" value="1"/>
</dbReference>
<dbReference type="RefSeq" id="WP_218251198.1">
    <property type="nucleotide sequence ID" value="NZ_JABXWD010000033.1"/>
</dbReference>
<protein>
    <submittedName>
        <fullName evidence="1">Molecular chaperone TorD family protein</fullName>
    </submittedName>
</protein>
<dbReference type="Proteomes" id="UP001196980">
    <property type="component" value="Unassembled WGS sequence"/>
</dbReference>
<reference evidence="1 2" key="1">
    <citation type="journal article" date="2020" name="J Geophys Res Biogeosci">
        <title>Magnetotaxis as an Adaptation to Enable Bacterial Shuttling of Microbial Sulfur and Sulfur Cycling Across Aquatic Oxic#Anoxic Interfaces.</title>
        <authorList>
            <person name="Li J."/>
            <person name="Liu P."/>
            <person name="Wang J."/>
            <person name="Roberts A.P."/>
            <person name="Pan Y."/>
        </authorList>
    </citation>
    <scope>NUCLEOTIDE SEQUENCE [LARGE SCALE GENOMIC DNA]</scope>
    <source>
        <strain evidence="1 2">MYR-1_YQ</strain>
    </source>
</reference>
<evidence type="ECO:0000313" key="2">
    <source>
        <dbReference type="Proteomes" id="UP001196980"/>
    </source>
</evidence>
<dbReference type="InterPro" id="IPR020945">
    <property type="entry name" value="DMSO/NO3_reduct_chaperone"/>
</dbReference>